<dbReference type="Pfam" id="PF14291">
    <property type="entry name" value="DUF4371"/>
    <property type="match status" value="1"/>
</dbReference>
<accession>A0A8K0CGW1</accession>
<sequence length="408" mass="46389">MERRNNKRKINTLDSFIFKKKIINDPDSDLASVAVTEPEASSSQNYKNTSTLDTCSNTQSVNSKISDDVDFNTDISNYVNCNVSKKNPNDILQNIWSPDPNFKFPSSGKRNLKFNFHWLNRWKWLAYSKKAATGGHQVLGKLIKKEFRNWKNALEVFAGHESTDYHTFSVTKFQNIGLIEEKKQDPIHYQLDLASKHIIEENRKRISPIIDTLILCGRQCISLRGHRDSGPIDSDIHPIENDRNFKAILRSKLRSGDAILRLHLESMSKTATDLSAKTQNKIINECGDIITKKIVNKINEAKFFSILADESTDISCIEQFSLCFRFYNSTTMKIEENFLKFVPVTNLTGQSLANVLITTLEGLNINSNFMVGQGCDGASSMSRAFRGCKPIFAQNIVRLFMFIVHLTL</sequence>
<organism evidence="2 3">
    <name type="scientific">Ignelater luminosus</name>
    <name type="common">Cucubano</name>
    <name type="synonym">Pyrophorus luminosus</name>
    <dbReference type="NCBI Taxonomy" id="2038154"/>
    <lineage>
        <taxon>Eukaryota</taxon>
        <taxon>Metazoa</taxon>
        <taxon>Ecdysozoa</taxon>
        <taxon>Arthropoda</taxon>
        <taxon>Hexapoda</taxon>
        <taxon>Insecta</taxon>
        <taxon>Pterygota</taxon>
        <taxon>Neoptera</taxon>
        <taxon>Endopterygota</taxon>
        <taxon>Coleoptera</taxon>
        <taxon>Polyphaga</taxon>
        <taxon>Elateriformia</taxon>
        <taxon>Elateroidea</taxon>
        <taxon>Elateridae</taxon>
        <taxon>Agrypninae</taxon>
        <taxon>Pyrophorini</taxon>
        <taxon>Ignelater</taxon>
    </lineage>
</organism>
<dbReference type="PANTHER" id="PTHR45749">
    <property type="match status" value="1"/>
</dbReference>
<dbReference type="Proteomes" id="UP000801492">
    <property type="component" value="Unassembled WGS sequence"/>
</dbReference>
<dbReference type="EMBL" id="VTPC01085047">
    <property type="protein sequence ID" value="KAF2887123.1"/>
    <property type="molecule type" value="Genomic_DNA"/>
</dbReference>
<dbReference type="AlphaFoldDB" id="A0A8K0CGW1"/>
<name>A0A8K0CGW1_IGNLU</name>
<comment type="caution">
    <text evidence="2">The sequence shown here is derived from an EMBL/GenBank/DDBJ whole genome shotgun (WGS) entry which is preliminary data.</text>
</comment>
<protein>
    <recommendedName>
        <fullName evidence="1">DUF4371 domain-containing protein</fullName>
    </recommendedName>
</protein>
<proteinExistence type="predicted"/>
<evidence type="ECO:0000313" key="2">
    <source>
        <dbReference type="EMBL" id="KAF2887123.1"/>
    </source>
</evidence>
<gene>
    <name evidence="2" type="ORF">ILUMI_19050</name>
</gene>
<evidence type="ECO:0000313" key="3">
    <source>
        <dbReference type="Proteomes" id="UP000801492"/>
    </source>
</evidence>
<dbReference type="PANTHER" id="PTHR45749:SF21">
    <property type="entry name" value="DUF4371 DOMAIN-CONTAINING PROTEIN"/>
    <property type="match status" value="1"/>
</dbReference>
<keyword evidence="3" id="KW-1185">Reference proteome</keyword>
<dbReference type="OrthoDB" id="6608798at2759"/>
<feature type="domain" description="DUF4371" evidence="1">
    <location>
        <begin position="156"/>
        <end position="387"/>
    </location>
</feature>
<reference evidence="2" key="1">
    <citation type="submission" date="2019-08" db="EMBL/GenBank/DDBJ databases">
        <title>The genome of the North American firefly Photinus pyralis.</title>
        <authorList>
            <consortium name="Photinus pyralis genome working group"/>
            <person name="Fallon T.R."/>
            <person name="Sander Lower S.E."/>
            <person name="Weng J.-K."/>
        </authorList>
    </citation>
    <scope>NUCLEOTIDE SEQUENCE</scope>
    <source>
        <strain evidence="2">TRF0915ILg1</strain>
        <tissue evidence="2">Whole body</tissue>
    </source>
</reference>
<evidence type="ECO:0000259" key="1">
    <source>
        <dbReference type="Pfam" id="PF14291"/>
    </source>
</evidence>
<dbReference type="InterPro" id="IPR025398">
    <property type="entry name" value="DUF4371"/>
</dbReference>